<organism evidence="7 8">
    <name type="scientific">Castellaniella defragrans (strain DSM 12143 / CCUG 39792 / 65Phen)</name>
    <name type="common">Alcaligenes defragrans</name>
    <dbReference type="NCBI Taxonomy" id="1437824"/>
    <lineage>
        <taxon>Bacteria</taxon>
        <taxon>Pseudomonadati</taxon>
        <taxon>Pseudomonadota</taxon>
        <taxon>Betaproteobacteria</taxon>
        <taxon>Burkholderiales</taxon>
        <taxon>Alcaligenaceae</taxon>
        <taxon>Castellaniella</taxon>
    </lineage>
</organism>
<dbReference type="CDD" id="cd07984">
    <property type="entry name" value="LPLAT_LABLAT-like"/>
    <property type="match status" value="1"/>
</dbReference>
<accession>W8X203</accession>
<dbReference type="AlphaFoldDB" id="W8X203"/>
<protein>
    <submittedName>
        <fullName evidence="7">Lipid A biosynthesis lauroyl acyltransferase</fullName>
    </submittedName>
</protein>
<keyword evidence="4 7" id="KW-0808">Transferase</keyword>
<dbReference type="HOGENOM" id="CLU_049421_1_0_4"/>
<dbReference type="eggNOG" id="COG1560">
    <property type="taxonomic scope" value="Bacteria"/>
</dbReference>
<dbReference type="EMBL" id="HG916765">
    <property type="protein sequence ID" value="CDM22936.1"/>
    <property type="molecule type" value="Genomic_DNA"/>
</dbReference>
<keyword evidence="3" id="KW-0997">Cell inner membrane</keyword>
<evidence type="ECO:0000256" key="2">
    <source>
        <dbReference type="ARBA" id="ARBA00022475"/>
    </source>
</evidence>
<dbReference type="GO" id="GO:0005886">
    <property type="term" value="C:plasma membrane"/>
    <property type="evidence" value="ECO:0007669"/>
    <property type="project" value="UniProtKB-SubCell"/>
</dbReference>
<proteinExistence type="predicted"/>
<dbReference type="PATRIC" id="fig|1437824.5.peg.458"/>
<keyword evidence="2" id="KW-1003">Cell membrane</keyword>
<keyword evidence="5" id="KW-0472">Membrane</keyword>
<dbReference type="STRING" id="1437824.BN940_02301"/>
<evidence type="ECO:0000256" key="4">
    <source>
        <dbReference type="ARBA" id="ARBA00022679"/>
    </source>
</evidence>
<evidence type="ECO:0000313" key="8">
    <source>
        <dbReference type="Proteomes" id="UP000019805"/>
    </source>
</evidence>
<comment type="subcellular location">
    <subcellularLocation>
        <location evidence="1">Cell inner membrane</location>
    </subcellularLocation>
</comment>
<evidence type="ECO:0000256" key="6">
    <source>
        <dbReference type="ARBA" id="ARBA00023315"/>
    </source>
</evidence>
<dbReference type="Proteomes" id="UP000019805">
    <property type="component" value="Chromosome"/>
</dbReference>
<dbReference type="GO" id="GO:0016746">
    <property type="term" value="F:acyltransferase activity"/>
    <property type="evidence" value="ECO:0007669"/>
    <property type="project" value="UniProtKB-KW"/>
</dbReference>
<dbReference type="PANTHER" id="PTHR30606">
    <property type="entry name" value="LIPID A BIOSYNTHESIS LAUROYL ACYLTRANSFERASE"/>
    <property type="match status" value="1"/>
</dbReference>
<sequence>MRPAPPPFPAFPTMAFDKKPLLRAVLGHFGRCSTAARLRWGRFLGWLTPRLLRSRAHIVRVNLERCFPGLSPSERDALARRHFRLLAQSFVDRGLCWFGAPERIMNTVELHGEHHLQALLDQGRRILMFAPHFIALDAAATRLTLFLKESATLYTRQSDADVDEIVRLGRGRFNQVHLVSRHDGVRGLIRHLRKGIPVYYLPDMDFGRQGSAFIPFFGVPAATLLSAAQIAAAWDAVVVPVISRLDPETGRYRVDVGPPVEDFPGDDGPEAATARLNTLIEDEVRRDPAQYYWVHRRFKTRPEGEKGFY</sequence>
<dbReference type="PIRSF" id="PIRSF026649">
    <property type="entry name" value="MsbB"/>
    <property type="match status" value="1"/>
</dbReference>
<evidence type="ECO:0000256" key="1">
    <source>
        <dbReference type="ARBA" id="ARBA00004533"/>
    </source>
</evidence>
<evidence type="ECO:0000256" key="5">
    <source>
        <dbReference type="ARBA" id="ARBA00023136"/>
    </source>
</evidence>
<dbReference type="InterPro" id="IPR004960">
    <property type="entry name" value="LipA_acyltrans"/>
</dbReference>
<dbReference type="KEGG" id="cdn:BN940_02301"/>
<gene>
    <name evidence="7" type="ORF">BN940_02301</name>
</gene>
<reference evidence="7 8" key="1">
    <citation type="journal article" date="2014" name="BMC Microbiol.">
        <title>The oxygen-independent metabolism of cyclic monoterpenes in Castellaniella defragrans 65Phen.</title>
        <authorList>
            <person name="Petasch J."/>
            <person name="Disch E.M."/>
            <person name="Markert S."/>
            <person name="Becher D."/>
            <person name="Schweder T."/>
            <person name="Huttel B."/>
            <person name="Reinhardt R."/>
            <person name="Harder J."/>
        </authorList>
    </citation>
    <scope>NUCLEOTIDE SEQUENCE [LARGE SCALE GENOMIC DNA]</scope>
    <source>
        <strain evidence="7">65Phen</strain>
    </source>
</reference>
<keyword evidence="8" id="KW-1185">Reference proteome</keyword>
<dbReference type="GO" id="GO:0009247">
    <property type="term" value="P:glycolipid biosynthetic process"/>
    <property type="evidence" value="ECO:0007669"/>
    <property type="project" value="UniProtKB-ARBA"/>
</dbReference>
<name>W8X203_CASD6</name>
<dbReference type="PANTHER" id="PTHR30606:SF9">
    <property type="entry name" value="LIPID A BIOSYNTHESIS LAUROYLTRANSFERASE"/>
    <property type="match status" value="1"/>
</dbReference>
<dbReference type="Pfam" id="PF03279">
    <property type="entry name" value="Lip_A_acyltrans"/>
    <property type="match status" value="1"/>
</dbReference>
<keyword evidence="6 7" id="KW-0012">Acyltransferase</keyword>
<evidence type="ECO:0000313" key="7">
    <source>
        <dbReference type="EMBL" id="CDM22936.1"/>
    </source>
</evidence>
<evidence type="ECO:0000256" key="3">
    <source>
        <dbReference type="ARBA" id="ARBA00022519"/>
    </source>
</evidence>